<dbReference type="RefSeq" id="WP_154286293.1">
    <property type="nucleotide sequence ID" value="NZ_WKJI01000001.1"/>
</dbReference>
<name>A0A7K0FLR2_9SPHI</name>
<dbReference type="Pfam" id="PF16490">
    <property type="entry name" value="Oxidoreduct_C"/>
    <property type="match status" value="1"/>
</dbReference>
<dbReference type="PANTHER" id="PTHR43818:SF11">
    <property type="entry name" value="BCDNA.GH03377"/>
    <property type="match status" value="1"/>
</dbReference>
<sequence>MKNNFIKLSAIIVLVLICSACRVQKNSKLGMIKLLTLNPGHFHAALVQKVMFDEVSKEVNIYAPNGPELAAHLKLINSYNTRENNPTNWQLNVYKGEDYLQKMLSEKKGNVLILAGNNQKKTAYINEAVQAGLNVLADKPMAIDKRGFEILEKAFQKAEAHDLLLFDIMTERYEITNLLQRELAQNPEVFGDIQKGNLQQPAVEKLSVHHFFKYVSGAPLIRPAWYFDVEQEGEGLVDVTTHLVDLIQWSVFPETVFDYKNDVVILSAQKWSTPLSLAEFTKSTRLDTFPDYLKKYLKNDVLHVNANGEMIYTLKGVYVKVGVKWDFEAPKGSGDTHYSLIRGTKANLFIKQGKEQNFKPILYIKPLKQTAAYTKQLNQNIKKLSLKYPGIALKPSDEGWEIVIPEKYHVGHEAHFAEVAKKYFSYLKKGQLPAWEKSYMLTKYYTTTSALSKASLK</sequence>
<comment type="caution">
    <text evidence="3">The sequence shown here is derived from an EMBL/GenBank/DDBJ whole genome shotgun (WGS) entry which is preliminary data.</text>
</comment>
<dbReference type="Proteomes" id="UP000462931">
    <property type="component" value="Unassembled WGS sequence"/>
</dbReference>
<dbReference type="SUPFAM" id="SSF51735">
    <property type="entry name" value="NAD(P)-binding Rossmann-fold domains"/>
    <property type="match status" value="1"/>
</dbReference>
<proteinExistence type="predicted"/>
<evidence type="ECO:0000259" key="2">
    <source>
        <dbReference type="Pfam" id="PF16490"/>
    </source>
</evidence>
<dbReference type="Gene3D" id="3.40.50.720">
    <property type="entry name" value="NAD(P)-binding Rossmann-like Domain"/>
    <property type="match status" value="1"/>
</dbReference>
<gene>
    <name evidence="3" type="ORF">GJJ64_03115</name>
</gene>
<evidence type="ECO:0000256" key="1">
    <source>
        <dbReference type="ARBA" id="ARBA00023002"/>
    </source>
</evidence>
<dbReference type="InterPro" id="IPR050463">
    <property type="entry name" value="Gfo/Idh/MocA_oxidrdct_glycsds"/>
</dbReference>
<dbReference type="EMBL" id="WKJI01000001">
    <property type="protein sequence ID" value="MRX46170.1"/>
    <property type="molecule type" value="Genomic_DNA"/>
</dbReference>
<evidence type="ECO:0000313" key="4">
    <source>
        <dbReference type="Proteomes" id="UP000462931"/>
    </source>
</evidence>
<dbReference type="AlphaFoldDB" id="A0A7K0FLR2"/>
<dbReference type="InterPro" id="IPR032459">
    <property type="entry name" value="Oxidoreduct_C"/>
</dbReference>
<evidence type="ECO:0000313" key="3">
    <source>
        <dbReference type="EMBL" id="MRX46170.1"/>
    </source>
</evidence>
<dbReference type="GO" id="GO:0016491">
    <property type="term" value="F:oxidoreductase activity"/>
    <property type="evidence" value="ECO:0007669"/>
    <property type="project" value="UniProtKB-KW"/>
</dbReference>
<accession>A0A7K0FLR2</accession>
<protein>
    <submittedName>
        <fullName evidence="3">Oxidoreductase</fullName>
    </submittedName>
</protein>
<keyword evidence="1" id="KW-0560">Oxidoreductase</keyword>
<keyword evidence="4" id="KW-1185">Reference proteome</keyword>
<dbReference type="PANTHER" id="PTHR43818">
    <property type="entry name" value="BCDNA.GH03377"/>
    <property type="match status" value="1"/>
</dbReference>
<dbReference type="InterPro" id="IPR036291">
    <property type="entry name" value="NAD(P)-bd_dom_sf"/>
</dbReference>
<feature type="domain" description="Putative oxidoreductase C-terminal" evidence="2">
    <location>
        <begin position="179"/>
        <end position="454"/>
    </location>
</feature>
<organism evidence="3 4">
    <name type="scientific">Pedobacter puniceum</name>
    <dbReference type="NCBI Taxonomy" id="2666136"/>
    <lineage>
        <taxon>Bacteria</taxon>
        <taxon>Pseudomonadati</taxon>
        <taxon>Bacteroidota</taxon>
        <taxon>Sphingobacteriia</taxon>
        <taxon>Sphingobacteriales</taxon>
        <taxon>Sphingobacteriaceae</taxon>
        <taxon>Pedobacter</taxon>
    </lineage>
</organism>
<reference evidence="3 4" key="1">
    <citation type="submission" date="2019-11" db="EMBL/GenBank/DDBJ databases">
        <authorList>
            <person name="Cheng Q."/>
            <person name="Yang Z."/>
        </authorList>
    </citation>
    <scope>NUCLEOTIDE SEQUENCE [LARGE SCALE GENOMIC DNA]</scope>
    <source>
        <strain evidence="3 4">HX-22-1</strain>
    </source>
</reference>